<dbReference type="EMBL" id="CP036432">
    <property type="protein sequence ID" value="QDV87002.1"/>
    <property type="molecule type" value="Genomic_DNA"/>
</dbReference>
<proteinExistence type="predicted"/>
<organism evidence="1 3">
    <name type="scientific">Stieleria magnilauensis</name>
    <dbReference type="NCBI Taxonomy" id="2527963"/>
    <lineage>
        <taxon>Bacteria</taxon>
        <taxon>Pseudomonadati</taxon>
        <taxon>Planctomycetota</taxon>
        <taxon>Planctomycetia</taxon>
        <taxon>Pirellulales</taxon>
        <taxon>Pirellulaceae</taxon>
        <taxon>Stieleria</taxon>
    </lineage>
</organism>
<keyword evidence="3" id="KW-1185">Reference proteome</keyword>
<dbReference type="Proteomes" id="UP000318081">
    <property type="component" value="Chromosome"/>
</dbReference>
<sequence>MHNAQRATYAVAIAPAAILDNTSAAATAIDTKDARYAEIVLQLGATDIAVTALKVQECDTSGGSYTDVSGATFDGGTDIDGTALALPSATDDNQTCVFQLNLDGTKRYLKVVATFGDGTSGGFIAGIARLSELRSDPTTSTEAADGGVCRV</sequence>
<evidence type="ECO:0000313" key="1">
    <source>
        <dbReference type="EMBL" id="QDV86924.1"/>
    </source>
</evidence>
<dbReference type="EMBL" id="CP036432">
    <property type="protein sequence ID" value="QDV86924.1"/>
    <property type="molecule type" value="Genomic_DNA"/>
</dbReference>
<gene>
    <name evidence="1" type="ORF">TBK1r_59510</name>
    <name evidence="2" type="ORF">TBK1r_60290</name>
</gene>
<evidence type="ECO:0000313" key="2">
    <source>
        <dbReference type="EMBL" id="QDV87002.1"/>
    </source>
</evidence>
<protein>
    <submittedName>
        <fullName evidence="1">Uncharacterized protein</fullName>
    </submittedName>
</protein>
<accession>A0ABX5XY15</accession>
<name>A0ABX5XY15_9BACT</name>
<dbReference type="RefSeq" id="WP_145218403.1">
    <property type="nucleotide sequence ID" value="NZ_CP036432.1"/>
</dbReference>
<evidence type="ECO:0000313" key="3">
    <source>
        <dbReference type="Proteomes" id="UP000318081"/>
    </source>
</evidence>
<reference evidence="1 3" key="1">
    <citation type="submission" date="2019-02" db="EMBL/GenBank/DDBJ databases">
        <title>Deep-cultivation of Planctomycetes and their phenomic and genomic characterization uncovers novel biology.</title>
        <authorList>
            <person name="Wiegand S."/>
            <person name="Jogler M."/>
            <person name="Boedeker C."/>
            <person name="Pinto D."/>
            <person name="Vollmers J."/>
            <person name="Rivas-Marin E."/>
            <person name="Kohn T."/>
            <person name="Peeters S.H."/>
            <person name="Heuer A."/>
            <person name="Rast P."/>
            <person name="Oberbeckmann S."/>
            <person name="Bunk B."/>
            <person name="Jeske O."/>
            <person name="Meyerdierks A."/>
            <person name="Storesund J.E."/>
            <person name="Kallscheuer N."/>
            <person name="Luecker S."/>
            <person name="Lage O.M."/>
            <person name="Pohl T."/>
            <person name="Merkel B.J."/>
            <person name="Hornburger P."/>
            <person name="Mueller R.-W."/>
            <person name="Bruemmer F."/>
            <person name="Labrenz M."/>
            <person name="Spormann A.M."/>
            <person name="Op den Camp H."/>
            <person name="Overmann J."/>
            <person name="Amann R."/>
            <person name="Jetten M.S.M."/>
            <person name="Mascher T."/>
            <person name="Medema M.H."/>
            <person name="Devos D.P."/>
            <person name="Kaster A.-K."/>
            <person name="Ovreas L."/>
            <person name="Rohde M."/>
            <person name="Galperin M.Y."/>
            <person name="Jogler C."/>
        </authorList>
    </citation>
    <scope>NUCLEOTIDE SEQUENCE [LARGE SCALE GENOMIC DNA]</scope>
    <source>
        <strain evidence="1 3">TBK1r</strain>
    </source>
</reference>